<dbReference type="Pfam" id="PF01863">
    <property type="entry name" value="YgjP-like"/>
    <property type="match status" value="1"/>
</dbReference>
<dbReference type="InterPro" id="IPR002725">
    <property type="entry name" value="YgjP-like_metallopeptidase"/>
</dbReference>
<dbReference type="KEGG" id="lto:RGQ30_07170"/>
<evidence type="ECO:0000313" key="2">
    <source>
        <dbReference type="EMBL" id="BET25216.1"/>
    </source>
</evidence>
<evidence type="ECO:0000259" key="1">
    <source>
        <dbReference type="Pfam" id="PF01863"/>
    </source>
</evidence>
<gene>
    <name evidence="2" type="ORF">RGQ30_07170</name>
</gene>
<dbReference type="RefSeq" id="WP_130558282.1">
    <property type="nucleotide sequence ID" value="NZ_AP028947.1"/>
</dbReference>
<dbReference type="EMBL" id="AP028947">
    <property type="protein sequence ID" value="BET25216.1"/>
    <property type="molecule type" value="Genomic_DNA"/>
</dbReference>
<organism evidence="2 3">
    <name type="scientific">Limnobacter thiooxidans</name>
    <dbReference type="NCBI Taxonomy" id="131080"/>
    <lineage>
        <taxon>Bacteria</taxon>
        <taxon>Pseudomonadati</taxon>
        <taxon>Pseudomonadota</taxon>
        <taxon>Betaproteobacteria</taxon>
        <taxon>Burkholderiales</taxon>
        <taxon>Burkholderiaceae</taxon>
        <taxon>Limnobacter</taxon>
    </lineage>
</organism>
<dbReference type="PANTHER" id="PTHR30399:SF1">
    <property type="entry name" value="UTP PYROPHOSPHATASE"/>
    <property type="match status" value="1"/>
</dbReference>
<dbReference type="Gene3D" id="3.30.2010.10">
    <property type="entry name" value="Metalloproteases ('zincins'), catalytic domain"/>
    <property type="match status" value="1"/>
</dbReference>
<dbReference type="PANTHER" id="PTHR30399">
    <property type="entry name" value="UNCHARACTERIZED PROTEIN YGJP"/>
    <property type="match status" value="1"/>
</dbReference>
<dbReference type="InterPro" id="IPR053136">
    <property type="entry name" value="UTP_pyrophosphatase-like"/>
</dbReference>
<dbReference type="GO" id="GO:0008237">
    <property type="term" value="F:metallopeptidase activity"/>
    <property type="evidence" value="ECO:0007669"/>
    <property type="project" value="UniProtKB-KW"/>
</dbReference>
<evidence type="ECO:0000313" key="3">
    <source>
        <dbReference type="Proteomes" id="UP001329151"/>
    </source>
</evidence>
<keyword evidence="2" id="KW-0482">Metalloprotease</keyword>
<keyword evidence="2" id="KW-0645">Protease</keyword>
<dbReference type="AlphaFoldDB" id="A0AA86IZR7"/>
<accession>A0AA86IZR7</accession>
<protein>
    <submittedName>
        <fullName evidence="2">SprT family zinc-dependent metalloprotease</fullName>
    </submittedName>
</protein>
<proteinExistence type="predicted"/>
<name>A0AA86IZR7_9BURK</name>
<keyword evidence="3" id="KW-1185">Reference proteome</keyword>
<reference evidence="2 3" key="1">
    <citation type="submission" date="2023-10" db="EMBL/GenBank/DDBJ databases">
        <title>Complete Genome Sequence of Limnobacter thiooxidans CS-K2T, Isolated from freshwater lake sediments in Bavaria, Germany.</title>
        <authorList>
            <person name="Naruki M."/>
            <person name="Watanabe A."/>
            <person name="Warashina T."/>
            <person name="Morita T."/>
            <person name="Arakawa K."/>
        </authorList>
    </citation>
    <scope>NUCLEOTIDE SEQUENCE [LARGE SCALE GENOMIC DNA]</scope>
    <source>
        <strain evidence="2 3">CS-K2</strain>
    </source>
</reference>
<keyword evidence="2" id="KW-0378">Hydrolase</keyword>
<feature type="domain" description="YgjP-like metallopeptidase" evidence="1">
    <location>
        <begin position="36"/>
        <end position="239"/>
    </location>
</feature>
<sequence length="249" mass="28532">MGAAPPAMEVCSIELPWGVCTYSLKRSNRRSVGFLIGDNGLQISAPLRLPLNQLQGIIQTKSRWIQQRLKQWETRSSRTVQLSSLLDEGKPIPIRGEHYCLENLPPRSKALLNPWTKSIALPVFDNPLQRDKAIEKLLKTHAREVFVHMAATLKNRQGDANRLPDFSIHLSSPNSRWGSCNSKREVRLNWRLVHYPPRMIEYVIAHELAHLVEMNHSARFWAVVESLMPDYKEPHKLLSKMNPSEVPVL</sequence>
<dbReference type="Proteomes" id="UP001329151">
    <property type="component" value="Chromosome"/>
</dbReference>
<dbReference type="CDD" id="cd07344">
    <property type="entry name" value="M48_yhfN_like"/>
    <property type="match status" value="1"/>
</dbReference>